<comment type="subcellular location">
    <subcellularLocation>
        <location evidence="1">Cell membrane</location>
        <topology evidence="1">Multi-pass membrane protein</topology>
    </subcellularLocation>
</comment>
<feature type="transmembrane region" description="Helical" evidence="6">
    <location>
        <begin position="403"/>
        <end position="421"/>
    </location>
</feature>
<comment type="caution">
    <text evidence="7">The sequence shown here is derived from an EMBL/GenBank/DDBJ whole genome shotgun (WGS) entry which is preliminary data.</text>
</comment>
<proteinExistence type="predicted"/>
<feature type="transmembrane region" description="Helical" evidence="6">
    <location>
        <begin position="466"/>
        <end position="486"/>
    </location>
</feature>
<feature type="transmembrane region" description="Helical" evidence="6">
    <location>
        <begin position="377"/>
        <end position="397"/>
    </location>
</feature>
<feature type="transmembrane region" description="Helical" evidence="6">
    <location>
        <begin position="127"/>
        <end position="151"/>
    </location>
</feature>
<keyword evidence="5 6" id="KW-0472">Membrane</keyword>
<name>A0A5N6RZU7_9BIFI</name>
<evidence type="ECO:0000256" key="3">
    <source>
        <dbReference type="ARBA" id="ARBA00022692"/>
    </source>
</evidence>
<dbReference type="PANTHER" id="PTHR30250">
    <property type="entry name" value="PST FAMILY PREDICTED COLANIC ACID TRANSPORTER"/>
    <property type="match status" value="1"/>
</dbReference>
<feature type="transmembrane region" description="Helical" evidence="6">
    <location>
        <begin position="42"/>
        <end position="65"/>
    </location>
</feature>
<feature type="transmembrane region" description="Helical" evidence="6">
    <location>
        <begin position="218"/>
        <end position="235"/>
    </location>
</feature>
<dbReference type="EMBL" id="QDAG01000008">
    <property type="protein sequence ID" value="KAE8127438.1"/>
    <property type="molecule type" value="Genomic_DNA"/>
</dbReference>
<evidence type="ECO:0000256" key="4">
    <source>
        <dbReference type="ARBA" id="ARBA00022989"/>
    </source>
</evidence>
<dbReference type="InterPro" id="IPR002797">
    <property type="entry name" value="Polysacc_synth"/>
</dbReference>
<feature type="transmembrane region" description="Helical" evidence="6">
    <location>
        <begin position="343"/>
        <end position="365"/>
    </location>
</feature>
<reference evidence="7 8" key="1">
    <citation type="submission" date="2018-04" db="EMBL/GenBank/DDBJ databases">
        <authorList>
            <person name="Eckel V.P."/>
            <person name="Vogel R.F."/>
        </authorList>
    </citation>
    <scope>NUCLEOTIDE SEQUENCE [LARGE SCALE GENOMIC DNA]</scope>
    <source>
        <strain evidence="8">TMW 2.1764</strain>
    </source>
</reference>
<feature type="transmembrane region" description="Helical" evidence="6">
    <location>
        <begin position="12"/>
        <end position="36"/>
    </location>
</feature>
<evidence type="ECO:0000256" key="2">
    <source>
        <dbReference type="ARBA" id="ARBA00022475"/>
    </source>
</evidence>
<feature type="transmembrane region" description="Helical" evidence="6">
    <location>
        <begin position="163"/>
        <end position="181"/>
    </location>
</feature>
<sequence>MPLSQRKSGAVLGYINIGLKNLVNLLYTPLLLHYLGQGNYGVFQMTNSVVFSLTILSMGFDGAYVRFYSRLRAKSDDRGVRRLNGIYFTLYGSIAVLALVIGGLFVANTQRIFSGGLTADEIALCKSLMVIMIINVAITFLSSPFDAFIMAHERFVFQQSRQIFLNICTPFLAIALLSIGMGAVGVAIAQLSVSAVLLMLNVRFAYFKLGMRFLFKEFDFGLLRAVGVFSFWIFLNQITDLVNNQIPNFLLGALAGASTVAVFAIASQMRNLFFSMSTILSSLFVPLINRIVAGGGSEQQLTKLMTKVGRYQMIIFWYIFGGYIILGRYFIHLWAGGQNADAFWLSIVMIAPVMVPLVQNTGIEIQRAQNQHKTRSIVYVITAVLNIVFSLVLIPRWGYWAPTIGYLLSMVIGPGLFMNWFYQARIGLDMFYFWRRQMPIILMSVTLTALFCVAVFFFPVTNLVAFVAWGLAYSVLFAGLAWKFVMNGEEKRTVLRRIGKGE</sequence>
<protein>
    <submittedName>
        <fullName evidence="7">Uncharacterized protein</fullName>
    </submittedName>
</protein>
<keyword evidence="2" id="KW-1003">Cell membrane</keyword>
<feature type="transmembrane region" description="Helical" evidence="6">
    <location>
        <begin position="441"/>
        <end position="460"/>
    </location>
</feature>
<dbReference type="PANTHER" id="PTHR30250:SF26">
    <property type="entry name" value="PSMA PROTEIN"/>
    <property type="match status" value="1"/>
</dbReference>
<evidence type="ECO:0000313" key="8">
    <source>
        <dbReference type="Proteomes" id="UP000325415"/>
    </source>
</evidence>
<gene>
    <name evidence="7" type="ORF">DDE84_08090</name>
</gene>
<evidence type="ECO:0000256" key="6">
    <source>
        <dbReference type="SAM" id="Phobius"/>
    </source>
</evidence>
<dbReference type="InterPro" id="IPR050833">
    <property type="entry name" value="Poly_Biosynth_Transport"/>
</dbReference>
<evidence type="ECO:0000256" key="5">
    <source>
        <dbReference type="ARBA" id="ARBA00023136"/>
    </source>
</evidence>
<organism evidence="7 8">
    <name type="scientific">Bifidobacterium tibiigranuli</name>
    <dbReference type="NCBI Taxonomy" id="2172043"/>
    <lineage>
        <taxon>Bacteria</taxon>
        <taxon>Bacillati</taxon>
        <taxon>Actinomycetota</taxon>
        <taxon>Actinomycetes</taxon>
        <taxon>Bifidobacteriales</taxon>
        <taxon>Bifidobacteriaceae</taxon>
        <taxon>Bifidobacterium</taxon>
    </lineage>
</organism>
<dbReference type="GO" id="GO:0005886">
    <property type="term" value="C:plasma membrane"/>
    <property type="evidence" value="ECO:0007669"/>
    <property type="project" value="UniProtKB-SubCell"/>
</dbReference>
<feature type="transmembrane region" description="Helical" evidence="6">
    <location>
        <begin position="187"/>
        <end position="206"/>
    </location>
</feature>
<keyword evidence="8" id="KW-1185">Reference proteome</keyword>
<accession>A0A5N6RZU7</accession>
<evidence type="ECO:0000313" key="7">
    <source>
        <dbReference type="EMBL" id="KAE8127438.1"/>
    </source>
</evidence>
<evidence type="ECO:0000256" key="1">
    <source>
        <dbReference type="ARBA" id="ARBA00004651"/>
    </source>
</evidence>
<dbReference type="Pfam" id="PF01943">
    <property type="entry name" value="Polysacc_synt"/>
    <property type="match status" value="1"/>
</dbReference>
<dbReference type="Proteomes" id="UP000325415">
    <property type="component" value="Unassembled WGS sequence"/>
</dbReference>
<feature type="transmembrane region" description="Helical" evidence="6">
    <location>
        <begin position="247"/>
        <end position="266"/>
    </location>
</feature>
<feature type="transmembrane region" description="Helical" evidence="6">
    <location>
        <begin position="313"/>
        <end position="331"/>
    </location>
</feature>
<dbReference type="AlphaFoldDB" id="A0A5N6RZU7"/>
<feature type="transmembrane region" description="Helical" evidence="6">
    <location>
        <begin position="86"/>
        <end position="107"/>
    </location>
</feature>
<keyword evidence="3 6" id="KW-0812">Transmembrane</keyword>
<keyword evidence="4 6" id="KW-1133">Transmembrane helix</keyword>